<evidence type="ECO:0000313" key="3">
    <source>
        <dbReference type="Proteomes" id="UP000054217"/>
    </source>
</evidence>
<dbReference type="HOGENOM" id="CLU_200672_0_0_1"/>
<sequence>MPSYDGYPAAPRSPTFGFFPTAPAAPHAFPTLHGDPRDTHAMYASLGSQLGFQPSTQSSHTGGNQNPLRKFCRK</sequence>
<protein>
    <submittedName>
        <fullName evidence="2">Uncharacterized protein</fullName>
    </submittedName>
</protein>
<dbReference type="OrthoDB" id="3257074at2759"/>
<accession>A0A0C3JCY8</accession>
<reference evidence="2 3" key="1">
    <citation type="submission" date="2014-04" db="EMBL/GenBank/DDBJ databases">
        <authorList>
            <consortium name="DOE Joint Genome Institute"/>
            <person name="Kuo A."/>
            <person name="Kohler A."/>
            <person name="Costa M.D."/>
            <person name="Nagy L.G."/>
            <person name="Floudas D."/>
            <person name="Copeland A."/>
            <person name="Barry K.W."/>
            <person name="Cichocki N."/>
            <person name="Veneault-Fourrey C."/>
            <person name="LaButti K."/>
            <person name="Lindquist E.A."/>
            <person name="Lipzen A."/>
            <person name="Lundell T."/>
            <person name="Morin E."/>
            <person name="Murat C."/>
            <person name="Sun H."/>
            <person name="Tunlid A."/>
            <person name="Henrissat B."/>
            <person name="Grigoriev I.V."/>
            <person name="Hibbett D.S."/>
            <person name="Martin F."/>
            <person name="Nordberg H.P."/>
            <person name="Cantor M.N."/>
            <person name="Hua S.X."/>
        </authorList>
    </citation>
    <scope>NUCLEOTIDE SEQUENCE [LARGE SCALE GENOMIC DNA]</scope>
    <source>
        <strain evidence="2 3">Marx 270</strain>
    </source>
</reference>
<organism evidence="2 3">
    <name type="scientific">Pisolithus tinctorius Marx 270</name>
    <dbReference type="NCBI Taxonomy" id="870435"/>
    <lineage>
        <taxon>Eukaryota</taxon>
        <taxon>Fungi</taxon>
        <taxon>Dikarya</taxon>
        <taxon>Basidiomycota</taxon>
        <taxon>Agaricomycotina</taxon>
        <taxon>Agaricomycetes</taxon>
        <taxon>Agaricomycetidae</taxon>
        <taxon>Boletales</taxon>
        <taxon>Sclerodermatineae</taxon>
        <taxon>Pisolithaceae</taxon>
        <taxon>Pisolithus</taxon>
    </lineage>
</organism>
<gene>
    <name evidence="2" type="ORF">M404DRAFT_137282</name>
</gene>
<reference evidence="3" key="2">
    <citation type="submission" date="2015-01" db="EMBL/GenBank/DDBJ databases">
        <title>Evolutionary Origins and Diversification of the Mycorrhizal Mutualists.</title>
        <authorList>
            <consortium name="DOE Joint Genome Institute"/>
            <consortium name="Mycorrhizal Genomics Consortium"/>
            <person name="Kohler A."/>
            <person name="Kuo A."/>
            <person name="Nagy L.G."/>
            <person name="Floudas D."/>
            <person name="Copeland A."/>
            <person name="Barry K.W."/>
            <person name="Cichocki N."/>
            <person name="Veneault-Fourrey C."/>
            <person name="LaButti K."/>
            <person name="Lindquist E.A."/>
            <person name="Lipzen A."/>
            <person name="Lundell T."/>
            <person name="Morin E."/>
            <person name="Murat C."/>
            <person name="Riley R."/>
            <person name="Ohm R."/>
            <person name="Sun H."/>
            <person name="Tunlid A."/>
            <person name="Henrissat B."/>
            <person name="Grigoriev I.V."/>
            <person name="Hibbett D.S."/>
            <person name="Martin F."/>
        </authorList>
    </citation>
    <scope>NUCLEOTIDE SEQUENCE [LARGE SCALE GENOMIC DNA]</scope>
    <source>
        <strain evidence="3">Marx 270</strain>
    </source>
</reference>
<dbReference type="InParanoid" id="A0A0C3JCY8"/>
<feature type="region of interest" description="Disordered" evidence="1">
    <location>
        <begin position="50"/>
        <end position="74"/>
    </location>
</feature>
<keyword evidence="3" id="KW-1185">Reference proteome</keyword>
<dbReference type="AlphaFoldDB" id="A0A0C3JCY8"/>
<evidence type="ECO:0000256" key="1">
    <source>
        <dbReference type="SAM" id="MobiDB-lite"/>
    </source>
</evidence>
<dbReference type="EMBL" id="KN831961">
    <property type="protein sequence ID" value="KIO06923.1"/>
    <property type="molecule type" value="Genomic_DNA"/>
</dbReference>
<proteinExistence type="predicted"/>
<dbReference type="Proteomes" id="UP000054217">
    <property type="component" value="Unassembled WGS sequence"/>
</dbReference>
<name>A0A0C3JCY8_PISTI</name>
<evidence type="ECO:0000313" key="2">
    <source>
        <dbReference type="EMBL" id="KIO06923.1"/>
    </source>
</evidence>
<feature type="compositionally biased region" description="Polar residues" evidence="1">
    <location>
        <begin position="50"/>
        <end position="67"/>
    </location>
</feature>